<dbReference type="EMBL" id="QTSX02000536">
    <property type="protein sequence ID" value="KAJ9086897.1"/>
    <property type="molecule type" value="Genomic_DNA"/>
</dbReference>
<evidence type="ECO:0000313" key="2">
    <source>
        <dbReference type="Proteomes" id="UP001165960"/>
    </source>
</evidence>
<proteinExistence type="predicted"/>
<name>A0ACC2UKK7_9FUNG</name>
<reference evidence="1" key="1">
    <citation type="submission" date="2022-04" db="EMBL/GenBank/DDBJ databases">
        <title>Genome of the entomopathogenic fungus Entomophthora muscae.</title>
        <authorList>
            <person name="Elya C."/>
            <person name="Lovett B.R."/>
            <person name="Lee E."/>
            <person name="Macias A.M."/>
            <person name="Hajek A.E."/>
            <person name="De Bivort B.L."/>
            <person name="Kasson M.T."/>
            <person name="De Fine Licht H.H."/>
            <person name="Stajich J.E."/>
        </authorList>
    </citation>
    <scope>NUCLEOTIDE SEQUENCE</scope>
    <source>
        <strain evidence="1">Berkeley</strain>
    </source>
</reference>
<dbReference type="Proteomes" id="UP001165960">
    <property type="component" value="Unassembled WGS sequence"/>
</dbReference>
<keyword evidence="2" id="KW-1185">Reference proteome</keyword>
<evidence type="ECO:0000313" key="1">
    <source>
        <dbReference type="EMBL" id="KAJ9086897.1"/>
    </source>
</evidence>
<sequence length="56" mass="5852">MVTFIHRKARLMGVITPVPTARVSADSVSNSASDQSLISVAGIFTATPLTAESHNP</sequence>
<accession>A0ACC2UKK7</accession>
<comment type="caution">
    <text evidence="1">The sequence shown here is derived from an EMBL/GenBank/DDBJ whole genome shotgun (WGS) entry which is preliminary data.</text>
</comment>
<organism evidence="1 2">
    <name type="scientific">Entomophthora muscae</name>
    <dbReference type="NCBI Taxonomy" id="34485"/>
    <lineage>
        <taxon>Eukaryota</taxon>
        <taxon>Fungi</taxon>
        <taxon>Fungi incertae sedis</taxon>
        <taxon>Zoopagomycota</taxon>
        <taxon>Entomophthoromycotina</taxon>
        <taxon>Entomophthoromycetes</taxon>
        <taxon>Entomophthorales</taxon>
        <taxon>Entomophthoraceae</taxon>
        <taxon>Entomophthora</taxon>
    </lineage>
</organism>
<protein>
    <submittedName>
        <fullName evidence="1">Uncharacterized protein</fullName>
    </submittedName>
</protein>
<gene>
    <name evidence="1" type="ORF">DSO57_1038827</name>
</gene>